<dbReference type="PANTHER" id="PTHR43201">
    <property type="entry name" value="ACYL-COA SYNTHETASE"/>
    <property type="match status" value="1"/>
</dbReference>
<sequence length="470" mass="53730">MLSDIDTFFKKIASHPEDRKITFENQEYSYKEILDRGYILASWINGKAYKKVFFNFKNSHNTISLYLAGMIADIEYLVPINPRLVTHELESILEKSSLFITDKIDNDLKLFCKKNNIEIINADFLNNLLDSKSNTDYAEVKGKAIFSHISSGTTGKYCQHPHRIKQIIDYAYKRANDLGLENGDKILIALSLNHAFAFSYQLLPALVMGLDIVIIREFNPKEVAERMVKNKVTAIALLPTMYYFLFKENLDGHILKYLGVAGDQPSEDLFLQAKNILKLPFLNGIGMTEVFGYGQNISQAQSTNQIKIFDDTQVKIAKFKNSDYGKIFIKNSMIPINNNSEWLDTGDIGSFNSNIRTLHFYGREKDIIIKGGSNIAPIEIEEAIKKYPKITDVIVVGKKDDIWRELVCAFIVSKNEVTLEELNTHLEHYIAQYKKLDEVIKIKEIPITKTGKTDREKLKKLANQAQVFII</sequence>
<dbReference type="Gene3D" id="3.30.300.30">
    <property type="match status" value="1"/>
</dbReference>
<evidence type="ECO:0000256" key="1">
    <source>
        <dbReference type="ARBA" id="ARBA00006432"/>
    </source>
</evidence>
<proteinExistence type="inferred from homology"/>
<dbReference type="InterPro" id="IPR025110">
    <property type="entry name" value="AMP-bd_C"/>
</dbReference>
<evidence type="ECO:0000259" key="4">
    <source>
        <dbReference type="Pfam" id="PF13193"/>
    </source>
</evidence>
<dbReference type="Gene3D" id="3.40.50.12780">
    <property type="entry name" value="N-terminal domain of ligase-like"/>
    <property type="match status" value="1"/>
</dbReference>
<comment type="caution">
    <text evidence="5">The sequence shown here is derived from an EMBL/GenBank/DDBJ whole genome shotgun (WGS) entry which is preliminary data.</text>
</comment>
<gene>
    <name evidence="5" type="ORF">ACFPDQ_01480</name>
</gene>
<dbReference type="InterPro" id="IPR000873">
    <property type="entry name" value="AMP-dep_synth/lig_dom"/>
</dbReference>
<dbReference type="SUPFAM" id="SSF56801">
    <property type="entry name" value="Acetyl-CoA synthetase-like"/>
    <property type="match status" value="1"/>
</dbReference>
<name>A0ABV9TAK8_9GAMM</name>
<dbReference type="Pfam" id="PF00501">
    <property type="entry name" value="AMP-binding"/>
    <property type="match status" value="1"/>
</dbReference>
<dbReference type="InterPro" id="IPR045851">
    <property type="entry name" value="AMP-bd_C_sf"/>
</dbReference>
<dbReference type="InterPro" id="IPR042099">
    <property type="entry name" value="ANL_N_sf"/>
</dbReference>
<evidence type="ECO:0000259" key="3">
    <source>
        <dbReference type="Pfam" id="PF00501"/>
    </source>
</evidence>
<evidence type="ECO:0000256" key="2">
    <source>
        <dbReference type="ARBA" id="ARBA00022598"/>
    </source>
</evidence>
<keyword evidence="6" id="KW-1185">Reference proteome</keyword>
<comment type="similarity">
    <text evidence="1">Belongs to the ATP-dependent AMP-binding enzyme family.</text>
</comment>
<organism evidence="5 6">
    <name type="scientific">Pseudofrancisella aestuarii</name>
    <dbReference type="NCBI Taxonomy" id="2670347"/>
    <lineage>
        <taxon>Bacteria</taxon>
        <taxon>Pseudomonadati</taxon>
        <taxon>Pseudomonadota</taxon>
        <taxon>Gammaproteobacteria</taxon>
        <taxon>Thiotrichales</taxon>
        <taxon>Francisellaceae</taxon>
        <taxon>Pseudofrancisella</taxon>
    </lineage>
</organism>
<feature type="domain" description="AMP-binding enzyme C-terminal" evidence="4">
    <location>
        <begin position="379"/>
        <end position="452"/>
    </location>
</feature>
<keyword evidence="2" id="KW-0436">Ligase</keyword>
<evidence type="ECO:0000313" key="6">
    <source>
        <dbReference type="Proteomes" id="UP001595926"/>
    </source>
</evidence>
<feature type="domain" description="AMP-dependent synthetase/ligase" evidence="3">
    <location>
        <begin position="9"/>
        <end position="316"/>
    </location>
</feature>
<dbReference type="CDD" id="cd04433">
    <property type="entry name" value="AFD_class_I"/>
    <property type="match status" value="1"/>
</dbReference>
<dbReference type="Proteomes" id="UP001595926">
    <property type="component" value="Unassembled WGS sequence"/>
</dbReference>
<reference evidence="6" key="1">
    <citation type="journal article" date="2019" name="Int. J. Syst. Evol. Microbiol.">
        <title>The Global Catalogue of Microorganisms (GCM) 10K type strain sequencing project: providing services to taxonomists for standard genome sequencing and annotation.</title>
        <authorList>
            <consortium name="The Broad Institute Genomics Platform"/>
            <consortium name="The Broad Institute Genome Sequencing Center for Infectious Disease"/>
            <person name="Wu L."/>
            <person name="Ma J."/>
        </authorList>
    </citation>
    <scope>NUCLEOTIDE SEQUENCE [LARGE SCALE GENOMIC DNA]</scope>
    <source>
        <strain evidence="6">CGMCC 1.13718</strain>
    </source>
</reference>
<protein>
    <submittedName>
        <fullName evidence="5">Class I adenylate-forming enzyme family protein</fullName>
    </submittedName>
</protein>
<dbReference type="RefSeq" id="WP_119330547.1">
    <property type="nucleotide sequence ID" value="NZ_JBHSJH010000001.1"/>
</dbReference>
<accession>A0ABV9TAK8</accession>
<evidence type="ECO:0000313" key="5">
    <source>
        <dbReference type="EMBL" id="MFC4891719.1"/>
    </source>
</evidence>
<dbReference type="Pfam" id="PF13193">
    <property type="entry name" value="AMP-binding_C"/>
    <property type="match status" value="1"/>
</dbReference>
<dbReference type="PANTHER" id="PTHR43201:SF5">
    <property type="entry name" value="MEDIUM-CHAIN ACYL-COA LIGASE ACSF2, MITOCHONDRIAL"/>
    <property type="match status" value="1"/>
</dbReference>
<dbReference type="EMBL" id="JBHSJH010000001">
    <property type="protein sequence ID" value="MFC4891719.1"/>
    <property type="molecule type" value="Genomic_DNA"/>
</dbReference>